<evidence type="ECO:0000259" key="9">
    <source>
        <dbReference type="PROSITE" id="PS50862"/>
    </source>
</evidence>
<evidence type="ECO:0000256" key="5">
    <source>
        <dbReference type="ARBA" id="ARBA00022840"/>
    </source>
</evidence>
<dbReference type="Pfam" id="PF01336">
    <property type="entry name" value="tRNA_anti-codon"/>
    <property type="match status" value="1"/>
</dbReference>
<evidence type="ECO:0000256" key="3">
    <source>
        <dbReference type="ARBA" id="ARBA00022598"/>
    </source>
</evidence>
<dbReference type="InterPro" id="IPR002312">
    <property type="entry name" value="Asp/Asn-tRNA-synth_IIb"/>
</dbReference>
<comment type="caution">
    <text evidence="10">The sequence shown here is derived from an EMBL/GenBank/DDBJ whole genome shotgun (WGS) entry which is preliminary data.</text>
</comment>
<dbReference type="Gene3D" id="2.40.50.140">
    <property type="entry name" value="Nucleic acid-binding proteins"/>
    <property type="match status" value="1"/>
</dbReference>
<dbReference type="SUPFAM" id="SSF50249">
    <property type="entry name" value="Nucleic acid-binding proteins"/>
    <property type="match status" value="1"/>
</dbReference>
<keyword evidence="7" id="KW-0030">Aminoacyl-tRNA synthetase</keyword>
<evidence type="ECO:0000256" key="4">
    <source>
        <dbReference type="ARBA" id="ARBA00022741"/>
    </source>
</evidence>
<gene>
    <name evidence="10" type="ORF">BXU00_02305</name>
</gene>
<keyword evidence="6" id="KW-0648">Protein biosynthesis</keyword>
<dbReference type="PANTHER" id="PTHR22594:SF34">
    <property type="entry name" value="ASPARAGINE--TRNA LIGASE, MITOCHONDRIAL-RELATED"/>
    <property type="match status" value="1"/>
</dbReference>
<dbReference type="EC" id="6.1.1.22" evidence="2 8"/>
<dbReference type="NCBIfam" id="TIGR00457">
    <property type="entry name" value="asnS"/>
    <property type="match status" value="1"/>
</dbReference>
<dbReference type="InterPro" id="IPR006195">
    <property type="entry name" value="aa-tRNA-synth_II"/>
</dbReference>
<dbReference type="NCBIfam" id="NF003037">
    <property type="entry name" value="PRK03932.1"/>
    <property type="match status" value="1"/>
</dbReference>
<feature type="domain" description="Aminoacyl-transfer RNA synthetases class-II family profile" evidence="9">
    <location>
        <begin position="132"/>
        <end position="434"/>
    </location>
</feature>
<keyword evidence="3 10" id="KW-0436">Ligase</keyword>
<evidence type="ECO:0000256" key="1">
    <source>
        <dbReference type="ARBA" id="ARBA00008226"/>
    </source>
</evidence>
<dbReference type="GO" id="GO:0006421">
    <property type="term" value="P:asparaginyl-tRNA aminoacylation"/>
    <property type="evidence" value="ECO:0007669"/>
    <property type="project" value="UniProtKB-UniRule"/>
</dbReference>
<dbReference type="InterPro" id="IPR004522">
    <property type="entry name" value="Asn-tRNA-ligase"/>
</dbReference>
<dbReference type="InterPro" id="IPR012340">
    <property type="entry name" value="NA-bd_OB-fold"/>
</dbReference>
<reference evidence="10 11" key="1">
    <citation type="journal article" date="2018" name="Syst. Appl. Microbiol.">
        <title>A new symbiotic nanoarchaeote (Candidatus Nanoclepta minutus) and its host (Zestosphaera tikiterensis gen. nov., sp. nov.) from a New Zealand hot spring.</title>
        <authorList>
            <person name="St John E."/>
            <person name="Liu Y."/>
            <person name="Podar M."/>
            <person name="Stott M.B."/>
            <person name="Meneghin J."/>
            <person name="Chen Z."/>
            <person name="Lagutin K."/>
            <person name="Mitchell K."/>
            <person name="Reysenbach A.L."/>
        </authorList>
    </citation>
    <scope>NUCLEOTIDE SEQUENCE [LARGE SCALE GENOMIC DNA]</scope>
    <source>
        <strain evidence="10">NZ3</strain>
    </source>
</reference>
<dbReference type="GO" id="GO:0003676">
    <property type="term" value="F:nucleic acid binding"/>
    <property type="evidence" value="ECO:0007669"/>
    <property type="project" value="InterPro"/>
</dbReference>
<evidence type="ECO:0000313" key="11">
    <source>
        <dbReference type="Proteomes" id="UP000266622"/>
    </source>
</evidence>
<dbReference type="Pfam" id="PF00152">
    <property type="entry name" value="tRNA-synt_2"/>
    <property type="match status" value="1"/>
</dbReference>
<accession>A0A397WQK2</accession>
<dbReference type="PANTHER" id="PTHR22594">
    <property type="entry name" value="ASPARTYL/LYSYL-TRNA SYNTHETASE"/>
    <property type="match status" value="1"/>
</dbReference>
<dbReference type="PRINTS" id="PR01042">
    <property type="entry name" value="TRNASYNTHASP"/>
</dbReference>
<evidence type="ECO:0000256" key="8">
    <source>
        <dbReference type="NCBIfam" id="TIGR00457"/>
    </source>
</evidence>
<proteinExistence type="inferred from homology"/>
<dbReference type="GO" id="GO:0004816">
    <property type="term" value="F:asparagine-tRNA ligase activity"/>
    <property type="evidence" value="ECO:0007669"/>
    <property type="project" value="UniProtKB-UniRule"/>
</dbReference>
<protein>
    <recommendedName>
        <fullName evidence="2 8">Asparagine--tRNA ligase</fullName>
        <ecNumber evidence="2 8">6.1.1.22</ecNumber>
    </recommendedName>
</protein>
<keyword evidence="5" id="KW-0067">ATP-binding</keyword>
<evidence type="ECO:0000313" key="10">
    <source>
        <dbReference type="EMBL" id="RIB35363.1"/>
    </source>
</evidence>
<name>A0A397WQK2_9ARCH</name>
<dbReference type="AlphaFoldDB" id="A0A397WQK2"/>
<dbReference type="EMBL" id="MWMI01000003">
    <property type="protein sequence ID" value="RIB35363.1"/>
    <property type="molecule type" value="Genomic_DNA"/>
</dbReference>
<dbReference type="InterPro" id="IPR045864">
    <property type="entry name" value="aa-tRNA-synth_II/BPL/LPL"/>
</dbReference>
<keyword evidence="4" id="KW-0547">Nucleotide-binding</keyword>
<dbReference type="Gene3D" id="3.30.930.10">
    <property type="entry name" value="Bira Bifunctional Protein, Domain 2"/>
    <property type="match status" value="1"/>
</dbReference>
<dbReference type="PROSITE" id="PS50862">
    <property type="entry name" value="AA_TRNA_LIGASE_II"/>
    <property type="match status" value="1"/>
</dbReference>
<comment type="similarity">
    <text evidence="1">Belongs to the class-II aminoacyl-tRNA synthetase family.</text>
</comment>
<sequence>MKVSYIADFLKEEFVGKEVEILGWIYRMRDMKDKVFFVIRDSTGIIQAVIRKDKVSERVWNDAVRMQIEGSLKIKGILRKDERAPSGYEIEVTDLEVVDYGQPFPLKGGESLETIQRYRYLWVRTRWFTSVLKIKHSLLKNLREWFIKDGWYEVHPPILVGNACEETTTLFEVNYFGDKAYLSQSAQLYLEALIYSLEKVFSLTPSFRAEKSRTRRHLHEYWHFEIEAAWMRLEDLIKVTEEALKYSIEKTIEERKSDFEILEKNTGRKIEELKGFVEKPWKVVKYEDGIKILQKKGLNIKYGDDLGADEERELAMEFDVPIFLTNYPRKVKAFYMYEAGDGTVKNFDLLAPEGYGEIIGGSEREWRYEVLESKIKEWGLDKLKVKIGDEEINAYEWYLDLRKYGSVPHSGWGLGLERFTMWVCKLEHVRDTLPFPRLREGWLYP</sequence>
<evidence type="ECO:0000256" key="7">
    <source>
        <dbReference type="ARBA" id="ARBA00023146"/>
    </source>
</evidence>
<dbReference type="InterPro" id="IPR004364">
    <property type="entry name" value="Aa-tRNA-synt_II"/>
</dbReference>
<dbReference type="Proteomes" id="UP000266622">
    <property type="component" value="Unassembled WGS sequence"/>
</dbReference>
<dbReference type="InterPro" id="IPR004365">
    <property type="entry name" value="NA-bd_OB_tRNA"/>
</dbReference>
<organism evidence="10 11">
    <name type="scientific">Candidatus Nanoclepta minutus</name>
    <dbReference type="NCBI Taxonomy" id="1940235"/>
    <lineage>
        <taxon>Archaea</taxon>
        <taxon>Nanobdellota</taxon>
        <taxon>Candidatus Nanoclepta</taxon>
    </lineage>
</organism>
<dbReference type="SUPFAM" id="SSF55681">
    <property type="entry name" value="Class II aaRS and biotin synthetases"/>
    <property type="match status" value="1"/>
</dbReference>
<dbReference type="GO" id="GO:0005524">
    <property type="term" value="F:ATP binding"/>
    <property type="evidence" value="ECO:0007669"/>
    <property type="project" value="UniProtKB-KW"/>
</dbReference>
<evidence type="ECO:0000256" key="6">
    <source>
        <dbReference type="ARBA" id="ARBA00022917"/>
    </source>
</evidence>
<evidence type="ECO:0000256" key="2">
    <source>
        <dbReference type="ARBA" id="ARBA00012816"/>
    </source>
</evidence>